<dbReference type="EMBL" id="CACRSS010000002">
    <property type="protein sequence ID" value="VYS88962.1"/>
    <property type="molecule type" value="Genomic_DNA"/>
</dbReference>
<evidence type="ECO:0000313" key="1">
    <source>
        <dbReference type="EMBL" id="VYS88962.1"/>
    </source>
</evidence>
<accession>A0A6N2S709</accession>
<protein>
    <submittedName>
        <fullName evidence="1">Uncharacterized protein</fullName>
    </submittedName>
</protein>
<reference evidence="1" key="1">
    <citation type="submission" date="2019-11" db="EMBL/GenBank/DDBJ databases">
        <authorList>
            <person name="Feng L."/>
        </authorList>
    </citation>
    <scope>NUCLEOTIDE SEQUENCE</scope>
    <source>
        <strain evidence="1">AMuciniphilaLFYP55</strain>
    </source>
</reference>
<dbReference type="AlphaFoldDB" id="A0A6N2S709"/>
<proteinExistence type="predicted"/>
<organism evidence="1">
    <name type="scientific">Akkermansia muciniphila</name>
    <dbReference type="NCBI Taxonomy" id="239935"/>
    <lineage>
        <taxon>Bacteria</taxon>
        <taxon>Pseudomonadati</taxon>
        <taxon>Verrucomicrobiota</taxon>
        <taxon>Verrucomicrobiia</taxon>
        <taxon>Verrucomicrobiales</taxon>
        <taxon>Akkermansiaceae</taxon>
        <taxon>Akkermansia</taxon>
    </lineage>
</organism>
<gene>
    <name evidence="1" type="ORF">AMLFYP55_02005</name>
</gene>
<sequence>MKLLSMRHSILIKRCSRLNGQSAIPLLKEIPDRNSGFASRLRNRIRKQENTSHTALKLIHF</sequence>
<name>A0A6N2S709_9BACT</name>